<evidence type="ECO:0000313" key="2">
    <source>
        <dbReference type="Proteomes" id="UP001314170"/>
    </source>
</evidence>
<organism evidence="1 2">
    <name type="scientific">Dovyalis caffra</name>
    <dbReference type="NCBI Taxonomy" id="77055"/>
    <lineage>
        <taxon>Eukaryota</taxon>
        <taxon>Viridiplantae</taxon>
        <taxon>Streptophyta</taxon>
        <taxon>Embryophyta</taxon>
        <taxon>Tracheophyta</taxon>
        <taxon>Spermatophyta</taxon>
        <taxon>Magnoliopsida</taxon>
        <taxon>eudicotyledons</taxon>
        <taxon>Gunneridae</taxon>
        <taxon>Pentapetalae</taxon>
        <taxon>rosids</taxon>
        <taxon>fabids</taxon>
        <taxon>Malpighiales</taxon>
        <taxon>Salicaceae</taxon>
        <taxon>Flacourtieae</taxon>
        <taxon>Dovyalis</taxon>
    </lineage>
</organism>
<name>A0AAV1R3L9_9ROSI</name>
<dbReference type="AlphaFoldDB" id="A0AAV1R3L9"/>
<accession>A0AAV1R3L9</accession>
<reference evidence="1 2" key="1">
    <citation type="submission" date="2024-01" db="EMBL/GenBank/DDBJ databases">
        <authorList>
            <person name="Waweru B."/>
        </authorList>
    </citation>
    <scope>NUCLEOTIDE SEQUENCE [LARGE SCALE GENOMIC DNA]</scope>
</reference>
<keyword evidence="2" id="KW-1185">Reference proteome</keyword>
<gene>
    <name evidence="1" type="ORF">DCAF_LOCUS4792</name>
</gene>
<dbReference type="Proteomes" id="UP001314170">
    <property type="component" value="Unassembled WGS sequence"/>
</dbReference>
<feature type="non-terminal residue" evidence="1">
    <location>
        <position position="1"/>
    </location>
</feature>
<sequence>FNHTKNLLSLLCLSDSHDSRKEGFRYPFRIYPRAPAFSPLLSFKSLTCTASKSLIDLGSSNPTSTISHKFSEISKVLIFILQNSLFSLETIEAE</sequence>
<proteinExistence type="predicted"/>
<dbReference type="EMBL" id="CAWUPB010000851">
    <property type="protein sequence ID" value="CAK7327085.1"/>
    <property type="molecule type" value="Genomic_DNA"/>
</dbReference>
<protein>
    <submittedName>
        <fullName evidence="1">Uncharacterized protein</fullName>
    </submittedName>
</protein>
<comment type="caution">
    <text evidence="1">The sequence shown here is derived from an EMBL/GenBank/DDBJ whole genome shotgun (WGS) entry which is preliminary data.</text>
</comment>
<evidence type="ECO:0000313" key="1">
    <source>
        <dbReference type="EMBL" id="CAK7327085.1"/>
    </source>
</evidence>